<keyword evidence="6" id="KW-0812">Transmembrane</keyword>
<feature type="compositionally biased region" description="Polar residues" evidence="5">
    <location>
        <begin position="1175"/>
        <end position="1185"/>
    </location>
</feature>
<feature type="compositionally biased region" description="Basic and acidic residues" evidence="5">
    <location>
        <begin position="1131"/>
        <end position="1151"/>
    </location>
</feature>
<keyword evidence="6" id="KW-0472">Membrane</keyword>
<evidence type="ECO:0000256" key="3">
    <source>
        <dbReference type="ARBA" id="ARBA00022729"/>
    </source>
</evidence>
<feature type="compositionally biased region" description="Basic and acidic residues" evidence="5">
    <location>
        <begin position="913"/>
        <end position="932"/>
    </location>
</feature>
<feature type="region of interest" description="Disordered" evidence="5">
    <location>
        <begin position="910"/>
        <end position="932"/>
    </location>
</feature>
<dbReference type="STRING" id="33007.HMPREF3198_00752"/>
<feature type="compositionally biased region" description="Gly residues" evidence="5">
    <location>
        <begin position="1152"/>
        <end position="1165"/>
    </location>
</feature>
<evidence type="ECO:0000256" key="7">
    <source>
        <dbReference type="SAM" id="SignalP"/>
    </source>
</evidence>
<dbReference type="InterPro" id="IPR009063">
    <property type="entry name" value="Ig/albumin-bd_sf"/>
</dbReference>
<dbReference type="Proteomes" id="UP000235122">
    <property type="component" value="Unassembled WGS sequence"/>
</dbReference>
<keyword evidence="6" id="KW-1133">Transmembrane helix</keyword>
<keyword evidence="3 7" id="KW-0732">Signal</keyword>
<feature type="signal peptide" evidence="7">
    <location>
        <begin position="1"/>
        <end position="37"/>
    </location>
</feature>
<dbReference type="Gene3D" id="1.20.5.420">
    <property type="entry name" value="Immunoglobulin FC, subunit C"/>
    <property type="match status" value="2"/>
</dbReference>
<dbReference type="EMBL" id="PKKO01000001">
    <property type="protein sequence ID" value="PKY73132.1"/>
    <property type="molecule type" value="Genomic_DNA"/>
</dbReference>
<dbReference type="InterPro" id="IPR011439">
    <property type="entry name" value="DUF1542"/>
</dbReference>
<evidence type="ECO:0000256" key="5">
    <source>
        <dbReference type="SAM" id="MobiDB-lite"/>
    </source>
</evidence>
<proteinExistence type="predicted"/>
<evidence type="ECO:0000313" key="9">
    <source>
        <dbReference type="EMBL" id="PKY73132.1"/>
    </source>
</evidence>
<feature type="compositionally biased region" description="Polar residues" evidence="5">
    <location>
        <begin position="561"/>
        <end position="574"/>
    </location>
</feature>
<dbReference type="InterPro" id="IPR019931">
    <property type="entry name" value="LPXTG_anchor"/>
</dbReference>
<dbReference type="PROSITE" id="PS50847">
    <property type="entry name" value="GRAM_POS_ANCHORING"/>
    <property type="match status" value="1"/>
</dbReference>
<keyword evidence="10" id="KW-1185">Reference proteome</keyword>
<sequence length="1217" mass="128958">MNKKLLTKSSYGSSKHALTALVAGALATSLLTAPAVAAENSASTPQPDPNQTMQEVDKTEAGYAAALQNLPETVKNNTFADNAFTAAADKLNLKPGAIKEVNELGGWRAIDGGTFAVAKARKDGLYLNSMLGSSTTNVQEHPNTADQWNPEVQYFVNEQATGKAPYVLAIGRGWDYFSQQTGAQKINGKNFVQPFHGIERSFKAYSKEYGSQVVVDFNTGSLAQTSRAAGYTVRVLATKDGKESEIYTASFDPGKQDATAKYTVTPFGEGKGTPTFNYNEASKEEIADGTAIPYTRSKTGGTVQYASQATFKKPANLDGIESGAQGRFTSRPITLEKGVTDYKVQITSDFDNDNGVYESWGSDSSLKLQRSVKHYVNPLFNGFYVDQKTDLTAKELLKAQLAALKAKRDEYVKGKSDPSIAKLDEAIKAAEDAVNAQDVKKLSEYKELGKKLTESKDQLIDITDALNAVQKELDNKLAEIKDAPGALDADKAEAKKAAEAAAEKAKAAIKAVAAKEDLPKVRDEGVNSIKAVTVSNKEALAAKVNDDPAFQKTPGYINAKEQSFQNSDGTPNAEKNQKASKHLSDYEAALQKAKDVLAKPTATQDEVNKALDELNKARAPFASEDATDLAPLKDSLNKNGQVEKTAPIYVNATGEEQQAYDQAMKAAEDLLKDPNATQSQVNAAKKALDDAKAALDKRATDKTKLSAAVTASVDNNDGKTSVFYKNAKNPNYKVPAGTDPQAAKGFADAYDKALENAKKVLADPQATQKQVDEATAALKKAEADLQKLSSDPKDLIEEVNNQITVQGLPAFANLKEKAQKDGADSQAAKDLAAYEDAVTKAGAALLKYQNAATDPANQPTQQELDEAKAALQAARDLVDKYATDTRKLQNALDNEKATKAGPAYANAAAPAYVDKDGKPDAEKNKQAKDAKDAYDKAVADGKKVLANPQATQAEVDAAEKAIADAEAGLAPFATDASQLAKKVGEASAFEQTPAYANAVASKNGMGENADVAAYKKALEAAKAVLADPKATQADVDKALKDLKDAEDKITKEYPTDSSKLEAEAKTAADIQKGDEFKDALGNEHTKDAAKAYQNALVAAKAVLGNKNATQADVDKALKDLKAAGDTYKDALAKKADDANAGKDDTEGKSEGEGNGEGTSQPGGNGKSETRHTVKTEQNTNAKLPATGTSALFLLATGALVTAGGVALRLSRKAASRN</sequence>
<evidence type="ECO:0000256" key="4">
    <source>
        <dbReference type="ARBA" id="ARBA00023088"/>
    </source>
</evidence>
<dbReference type="Pfam" id="PF00746">
    <property type="entry name" value="Gram_pos_anchor"/>
    <property type="match status" value="1"/>
</dbReference>
<keyword evidence="1" id="KW-0134">Cell wall</keyword>
<organism evidence="9 10">
    <name type="scientific">Winkia neuii</name>
    <dbReference type="NCBI Taxonomy" id="33007"/>
    <lineage>
        <taxon>Bacteria</taxon>
        <taxon>Bacillati</taxon>
        <taxon>Actinomycetota</taxon>
        <taxon>Actinomycetes</taxon>
        <taxon>Actinomycetales</taxon>
        <taxon>Actinomycetaceae</taxon>
        <taxon>Winkia</taxon>
    </lineage>
</organism>
<protein>
    <recommendedName>
        <fullName evidence="8">Gram-positive cocci surface proteins LPxTG domain-containing protein</fullName>
    </recommendedName>
</protein>
<dbReference type="SMR" id="A0A2I1IPT1"/>
<evidence type="ECO:0000256" key="1">
    <source>
        <dbReference type="ARBA" id="ARBA00022512"/>
    </source>
</evidence>
<keyword evidence="2" id="KW-0964">Secreted</keyword>
<reference evidence="9 10" key="1">
    <citation type="submission" date="2017-12" db="EMBL/GenBank/DDBJ databases">
        <title>Phylogenetic diversity of female urinary microbiome.</title>
        <authorList>
            <person name="Thomas-White K."/>
            <person name="Wolfe A.J."/>
        </authorList>
    </citation>
    <scope>NUCLEOTIDE SEQUENCE [LARGE SCALE GENOMIC DNA]</scope>
    <source>
        <strain evidence="9 10">UMB0402</strain>
    </source>
</reference>
<name>A0A2I1IPT1_9ACTO</name>
<dbReference type="Gene3D" id="1.20.1270.90">
    <property type="entry name" value="AF1782-like"/>
    <property type="match status" value="1"/>
</dbReference>
<gene>
    <name evidence="9" type="ORF">CYJ19_00640</name>
</gene>
<comment type="caution">
    <text evidence="9">The sequence shown here is derived from an EMBL/GenBank/DDBJ whole genome shotgun (WGS) entry which is preliminary data.</text>
</comment>
<feature type="domain" description="Gram-positive cocci surface proteins LPxTG" evidence="8">
    <location>
        <begin position="1183"/>
        <end position="1217"/>
    </location>
</feature>
<evidence type="ECO:0000256" key="2">
    <source>
        <dbReference type="ARBA" id="ARBA00022525"/>
    </source>
</evidence>
<keyword evidence="4" id="KW-0572">Peptidoglycan-anchor</keyword>
<dbReference type="AlphaFoldDB" id="A0A2I1IPT1"/>
<feature type="region of interest" description="Disordered" evidence="5">
    <location>
        <begin position="1131"/>
        <end position="1185"/>
    </location>
</feature>
<accession>A0A2I1IPT1</accession>
<dbReference type="GeneID" id="35866132"/>
<evidence type="ECO:0000259" key="8">
    <source>
        <dbReference type="PROSITE" id="PS50847"/>
    </source>
</evidence>
<dbReference type="SUPFAM" id="SSF46997">
    <property type="entry name" value="Bacterial immunoglobulin/albumin-binding domains"/>
    <property type="match status" value="1"/>
</dbReference>
<dbReference type="RefSeq" id="WP_024330781.1">
    <property type="nucleotide sequence ID" value="NZ_JAWHKF010000001.1"/>
</dbReference>
<dbReference type="Pfam" id="PF07554">
    <property type="entry name" value="FIVAR"/>
    <property type="match status" value="6"/>
</dbReference>
<dbReference type="Pfam" id="PF07564">
    <property type="entry name" value="DUF1542"/>
    <property type="match status" value="1"/>
</dbReference>
<dbReference type="Gene3D" id="1.20.1270.70">
    <property type="entry name" value="Designed single chain three-helix bundle"/>
    <property type="match status" value="3"/>
</dbReference>
<feature type="transmembrane region" description="Helical" evidence="6">
    <location>
        <begin position="1190"/>
        <end position="1209"/>
    </location>
</feature>
<feature type="chain" id="PRO_5014603379" description="Gram-positive cocci surface proteins LPxTG domain-containing protein" evidence="7">
    <location>
        <begin position="38"/>
        <end position="1217"/>
    </location>
</feature>
<feature type="region of interest" description="Disordered" evidence="5">
    <location>
        <begin position="561"/>
        <end position="582"/>
    </location>
</feature>
<evidence type="ECO:0000313" key="10">
    <source>
        <dbReference type="Proteomes" id="UP000235122"/>
    </source>
</evidence>
<evidence type="ECO:0000256" key="6">
    <source>
        <dbReference type="SAM" id="Phobius"/>
    </source>
</evidence>